<dbReference type="Gene3D" id="2.70.50.70">
    <property type="match status" value="1"/>
</dbReference>
<dbReference type="Pfam" id="PF13489">
    <property type="entry name" value="Methyltransf_23"/>
    <property type="match status" value="1"/>
</dbReference>
<comment type="cofactor">
    <cofactor evidence="1">
        <name>Cu(2+)</name>
        <dbReference type="ChEBI" id="CHEBI:29036"/>
    </cofactor>
</comment>
<protein>
    <recommendedName>
        <fullName evidence="11">lytic cellulose monooxygenase (C4-dehydrogenating)</fullName>
        <ecNumber evidence="11">1.14.99.56</ecNumber>
    </recommendedName>
</protein>
<dbReference type="GO" id="GO:0005576">
    <property type="term" value="C:extracellular region"/>
    <property type="evidence" value="ECO:0007669"/>
    <property type="project" value="UniProtKB-SubCell"/>
</dbReference>
<gene>
    <name evidence="13" type="ORF">BN1708_012408</name>
</gene>
<evidence type="ECO:0000259" key="12">
    <source>
        <dbReference type="Pfam" id="PF03443"/>
    </source>
</evidence>
<evidence type="ECO:0000256" key="2">
    <source>
        <dbReference type="ARBA" id="ARBA00004613"/>
    </source>
</evidence>
<proteinExistence type="inferred from homology"/>
<evidence type="ECO:0000256" key="5">
    <source>
        <dbReference type="ARBA" id="ARBA00023001"/>
    </source>
</evidence>
<evidence type="ECO:0000256" key="9">
    <source>
        <dbReference type="ARBA" id="ARBA00044502"/>
    </source>
</evidence>
<evidence type="ECO:0000256" key="4">
    <source>
        <dbReference type="ARBA" id="ARBA00022729"/>
    </source>
</evidence>
<dbReference type="InterPro" id="IPR005103">
    <property type="entry name" value="AA9_LPMO"/>
</dbReference>
<dbReference type="CDD" id="cd02440">
    <property type="entry name" value="AdoMet_MTases"/>
    <property type="match status" value="1"/>
</dbReference>
<keyword evidence="5" id="KW-0136">Cellulose degradation</keyword>
<dbReference type="AlphaFoldDB" id="A0A0G4L9F5"/>
<evidence type="ECO:0000256" key="11">
    <source>
        <dbReference type="ARBA" id="ARBA00047174"/>
    </source>
</evidence>
<dbReference type="EC" id="1.14.99.56" evidence="11"/>
<dbReference type="InterPro" id="IPR049892">
    <property type="entry name" value="AA9"/>
</dbReference>
<evidence type="ECO:0000313" key="14">
    <source>
        <dbReference type="Proteomes" id="UP000044602"/>
    </source>
</evidence>
<dbReference type="PANTHER" id="PTHR33353:SF13">
    <property type="entry name" value="ENDOGLUCANASE II"/>
    <property type="match status" value="1"/>
</dbReference>
<keyword evidence="7" id="KW-0119">Carbohydrate metabolism</keyword>
<accession>A0A0G4L9F5</accession>
<evidence type="ECO:0000256" key="3">
    <source>
        <dbReference type="ARBA" id="ARBA00022525"/>
    </source>
</evidence>
<comment type="catalytic activity">
    <reaction evidence="10">
        <text>[(1-&gt;4)-beta-D-glucosyl]n+m + reduced acceptor + O2 = 4-dehydro-beta-D-glucosyl-[(1-&gt;4)-beta-D-glucosyl]n-1 + [(1-&gt;4)-beta-D-glucosyl]m + acceptor + H2O.</text>
        <dbReference type="EC" id="1.14.99.56"/>
    </reaction>
</comment>
<keyword evidence="3" id="KW-0964">Secreted</keyword>
<evidence type="ECO:0000256" key="10">
    <source>
        <dbReference type="ARBA" id="ARBA00045077"/>
    </source>
</evidence>
<keyword evidence="4" id="KW-0732">Signal</keyword>
<organism evidence="13 14">
    <name type="scientific">Verticillium longisporum</name>
    <name type="common">Verticillium dahliae var. longisporum</name>
    <dbReference type="NCBI Taxonomy" id="100787"/>
    <lineage>
        <taxon>Eukaryota</taxon>
        <taxon>Fungi</taxon>
        <taxon>Dikarya</taxon>
        <taxon>Ascomycota</taxon>
        <taxon>Pezizomycotina</taxon>
        <taxon>Sordariomycetes</taxon>
        <taxon>Hypocreomycetidae</taxon>
        <taxon>Glomerellales</taxon>
        <taxon>Plectosphaerellaceae</taxon>
        <taxon>Verticillium</taxon>
    </lineage>
</organism>
<evidence type="ECO:0000256" key="7">
    <source>
        <dbReference type="ARBA" id="ARBA00023277"/>
    </source>
</evidence>
<keyword evidence="8" id="KW-0624">Polysaccharide degradation</keyword>
<comment type="subcellular location">
    <subcellularLocation>
        <location evidence="2">Secreted</location>
    </subcellularLocation>
</comment>
<name>A0A0G4L9F5_VERLO</name>
<dbReference type="Pfam" id="PF03443">
    <property type="entry name" value="AA9"/>
    <property type="match status" value="1"/>
</dbReference>
<sequence>MKNLGAIWEYGSGPEVGSAPISERPWQRKAPSRKPPTIVQFLKHQPTLNTILAMKYAISALALAALSQGHAIFQVVSVNGVEAPPLSGLRAPGINNPVEDVSSNDLTCGLVTHTSTDVIEVEAGDEIGAWYQHVLGGEQYPGDVDNPIAASHKGPITAWLAKVEDAATSYHANLEWFKIAEDGFDNTRGIWGVDNLLQQDGWTYFGIPECIAPGDYILRVELLALHSAYVPRGSQFYTSFDLPAPLIDRRSGSFCLAPRARCPPPLTLLCARLSHLGPAILILAFTLLLGLLAMSSPTPQATAAQPDVLDVDEAAIRGDDADSALGSVASSTTSINSSILRYRQENGRTYHAYKDGSYPMPNDNDEQERLDLQHHLFLMTFENKLYLSPAGRGGHQIHNALDVGTGTGVWANDFADEFPSASVVGVDLSPIQSPFVAPNVNFLVDDIEAPWTFHKKFDFIYSRMMTAALADFPGFFQKAYENLTPGGWFEIADICPITSDDGTLTEDTSTHAWAMQLLEGTRKIGRPFDGAFDYKKQLEAQGFQNVQQVVFKWPQNTWPKDPKYKELGMWNLENITSGLHGLSAAVYTRVLGWSHEEMEVLLAKVRRELKDTRIHSYWPIYVVYGQKPESKQAESDEPESSAEA</sequence>
<dbReference type="Proteomes" id="UP000044602">
    <property type="component" value="Unassembled WGS sequence"/>
</dbReference>
<evidence type="ECO:0000313" key="13">
    <source>
        <dbReference type="EMBL" id="CRK18606.1"/>
    </source>
</evidence>
<evidence type="ECO:0000256" key="8">
    <source>
        <dbReference type="ARBA" id="ARBA00023326"/>
    </source>
</evidence>
<dbReference type="PANTHER" id="PTHR33353">
    <property type="entry name" value="PUTATIVE (AFU_ORTHOLOGUE AFUA_1G12560)-RELATED"/>
    <property type="match status" value="1"/>
</dbReference>
<feature type="domain" description="Auxiliary Activity family 9 catalytic" evidence="12">
    <location>
        <begin position="70"/>
        <end position="239"/>
    </location>
</feature>
<evidence type="ECO:0000256" key="6">
    <source>
        <dbReference type="ARBA" id="ARBA00023157"/>
    </source>
</evidence>
<dbReference type="EMBL" id="CVQH01009779">
    <property type="protein sequence ID" value="CRK18606.1"/>
    <property type="molecule type" value="Genomic_DNA"/>
</dbReference>
<comment type="similarity">
    <text evidence="9">Belongs to the polysaccharide monooxygenase AA9 family.</text>
</comment>
<reference evidence="13 14" key="1">
    <citation type="submission" date="2015-05" db="EMBL/GenBank/DDBJ databases">
        <authorList>
            <person name="Wang D.B."/>
            <person name="Wang M."/>
        </authorList>
    </citation>
    <scope>NUCLEOTIDE SEQUENCE [LARGE SCALE GENOMIC DNA]</scope>
    <source>
        <strain evidence="13">VL1</strain>
    </source>
</reference>
<keyword evidence="6" id="KW-1015">Disulfide bond</keyword>
<dbReference type="InterPro" id="IPR029063">
    <property type="entry name" value="SAM-dependent_MTases_sf"/>
</dbReference>
<evidence type="ECO:0000256" key="1">
    <source>
        <dbReference type="ARBA" id="ARBA00001973"/>
    </source>
</evidence>
<dbReference type="STRING" id="100787.A0A0G4L9F5"/>
<dbReference type="GO" id="GO:0030245">
    <property type="term" value="P:cellulose catabolic process"/>
    <property type="evidence" value="ECO:0007669"/>
    <property type="project" value="UniProtKB-KW"/>
</dbReference>
<keyword evidence="14" id="KW-1185">Reference proteome</keyword>
<dbReference type="Gene3D" id="3.40.50.150">
    <property type="entry name" value="Vaccinia Virus protein VP39"/>
    <property type="match status" value="1"/>
</dbReference>
<dbReference type="SUPFAM" id="SSF53335">
    <property type="entry name" value="S-adenosyl-L-methionine-dependent methyltransferases"/>
    <property type="match status" value="1"/>
</dbReference>